<accession>X1GG33</accession>
<protein>
    <recommendedName>
        <fullName evidence="1">Xylose isomerase-like TIM barrel domain-containing protein</fullName>
    </recommendedName>
</protein>
<sequence length="169" mass="19029">MRVANILGVDTILLVLGSLTPELFYDDAYRNAIEAMCTIAPIAEDMGVKLAIEYVWNKFLLSPMEFARFCDEVDSPNVGFYFDPGNMAIFSYPEHWVRICSKHLMAVHMKDFKRSGFVWTPLLEGDVDFKAIMVELRKIGFNGALVSEVDAGTASFTDTVKALTRIMEI</sequence>
<dbReference type="AlphaFoldDB" id="X1GG33"/>
<dbReference type="PANTHER" id="PTHR12110">
    <property type="entry name" value="HYDROXYPYRUVATE ISOMERASE"/>
    <property type="match status" value="1"/>
</dbReference>
<dbReference type="Pfam" id="PF01261">
    <property type="entry name" value="AP_endonuc_2"/>
    <property type="match status" value="1"/>
</dbReference>
<evidence type="ECO:0000313" key="2">
    <source>
        <dbReference type="EMBL" id="GAH31953.1"/>
    </source>
</evidence>
<dbReference type="Gene3D" id="3.20.20.150">
    <property type="entry name" value="Divalent-metal-dependent TIM barrel enzymes"/>
    <property type="match status" value="1"/>
</dbReference>
<reference evidence="2" key="1">
    <citation type="journal article" date="2014" name="Front. Microbiol.">
        <title>High frequency of phylogenetically diverse reductive dehalogenase-homologous genes in deep subseafloor sedimentary metagenomes.</title>
        <authorList>
            <person name="Kawai M."/>
            <person name="Futagami T."/>
            <person name="Toyoda A."/>
            <person name="Takaki Y."/>
            <person name="Nishi S."/>
            <person name="Hori S."/>
            <person name="Arai W."/>
            <person name="Tsubouchi T."/>
            <person name="Morono Y."/>
            <person name="Uchiyama I."/>
            <person name="Ito T."/>
            <person name="Fujiyama A."/>
            <person name="Inagaki F."/>
            <person name="Takami H."/>
        </authorList>
    </citation>
    <scope>NUCLEOTIDE SEQUENCE</scope>
    <source>
        <strain evidence="2">Expedition CK06-06</strain>
    </source>
</reference>
<proteinExistence type="predicted"/>
<dbReference type="SUPFAM" id="SSF51658">
    <property type="entry name" value="Xylose isomerase-like"/>
    <property type="match status" value="1"/>
</dbReference>
<evidence type="ECO:0000259" key="1">
    <source>
        <dbReference type="Pfam" id="PF01261"/>
    </source>
</evidence>
<feature type="domain" description="Xylose isomerase-like TIM barrel" evidence="1">
    <location>
        <begin position="1"/>
        <end position="151"/>
    </location>
</feature>
<name>X1GG33_9ZZZZ</name>
<dbReference type="EMBL" id="BARU01011612">
    <property type="protein sequence ID" value="GAH31953.1"/>
    <property type="molecule type" value="Genomic_DNA"/>
</dbReference>
<dbReference type="InterPro" id="IPR013022">
    <property type="entry name" value="Xyl_isomerase-like_TIM-brl"/>
</dbReference>
<dbReference type="InterPro" id="IPR050312">
    <property type="entry name" value="IolE/XylAMocC-like"/>
</dbReference>
<comment type="caution">
    <text evidence="2">The sequence shown here is derived from an EMBL/GenBank/DDBJ whole genome shotgun (WGS) entry which is preliminary data.</text>
</comment>
<dbReference type="InterPro" id="IPR036237">
    <property type="entry name" value="Xyl_isomerase-like_sf"/>
</dbReference>
<organism evidence="2">
    <name type="scientific">marine sediment metagenome</name>
    <dbReference type="NCBI Taxonomy" id="412755"/>
    <lineage>
        <taxon>unclassified sequences</taxon>
        <taxon>metagenomes</taxon>
        <taxon>ecological metagenomes</taxon>
    </lineage>
</organism>
<gene>
    <name evidence="2" type="ORF">S03H2_21744</name>
</gene>